<evidence type="ECO:0000256" key="2">
    <source>
        <dbReference type="RuleBase" id="RU365003"/>
    </source>
</evidence>
<dbReference type="PANTHER" id="PTHR13299">
    <property type="entry name" value="PEROXISOMAL MEMBRANE PROTEIN PEX16"/>
    <property type="match status" value="1"/>
</dbReference>
<dbReference type="Pfam" id="PF08610">
    <property type="entry name" value="Pex16"/>
    <property type="match status" value="1"/>
</dbReference>
<keyword evidence="2" id="KW-0576">Peroxisome</keyword>
<keyword evidence="2" id="KW-0962">Peroxisome biogenesis</keyword>
<proteinExistence type="inferred from homology"/>
<dbReference type="InterPro" id="IPR013919">
    <property type="entry name" value="Pex16"/>
</dbReference>
<organism evidence="4 5">
    <name type="scientific">Ceraceosorus bombacis</name>
    <dbReference type="NCBI Taxonomy" id="401625"/>
    <lineage>
        <taxon>Eukaryota</taxon>
        <taxon>Fungi</taxon>
        <taxon>Dikarya</taxon>
        <taxon>Basidiomycota</taxon>
        <taxon>Ustilaginomycotina</taxon>
        <taxon>Exobasidiomycetes</taxon>
        <taxon>Ceraceosorales</taxon>
        <taxon>Ceraceosoraceae</taxon>
        <taxon>Ceraceosorus</taxon>
    </lineage>
</organism>
<feature type="compositionally biased region" description="Polar residues" evidence="3">
    <location>
        <begin position="247"/>
        <end position="257"/>
    </location>
</feature>
<dbReference type="Proteomes" id="UP000054845">
    <property type="component" value="Unassembled WGS sequence"/>
</dbReference>
<feature type="region of interest" description="Disordered" evidence="3">
    <location>
        <begin position="244"/>
        <end position="289"/>
    </location>
</feature>
<evidence type="ECO:0000313" key="4">
    <source>
        <dbReference type="EMBL" id="CEH18302.1"/>
    </source>
</evidence>
<dbReference type="PANTHER" id="PTHR13299:SF0">
    <property type="entry name" value="PEROXISOMAL MEMBRANE PROTEIN PEX16"/>
    <property type="match status" value="1"/>
</dbReference>
<sequence>MSLFKSYESFLLSNASQITAVESSLRSLTYFLPGRFKDAELAGEAVYAALNLLGLYHDSILYRLLSPASQPATFLSRSSGKSASGSVSVSAGGARTSSGTLLQHTPSPHARYTHHWADRSSLYNLAARSLVVVTYTELLAEMIARRRLGKQKAWDVVVGIEAVKAALRIALLRLTGSRPSIQPPIPEREVDPAMLDELPGGARTLRAADVGSSTGLRASKWRGAKTGFERPTLASLQASRKGDVFRNSLNEPASTRPGQPRIAASNAFGAAGGSNSSSGDSDSDETLVESMTEADVNEYLLSRTLKPSDVRPAEELVRPVAGREGSLAEGLWIARPLVYAVALRKYGRKAYLPFVLSLLLEWLARTLRQRSLARSASPKNPLLAMLAGGNPILALLTAFIGGAPDSQAISDVERAEWKKRGRAFWWYLLRGPAWDGWTRPKLERIIKATQNRAILGIVGGIIGDYLPLIDEYHFYSST</sequence>
<dbReference type="AlphaFoldDB" id="A0A0P1BN39"/>
<protein>
    <recommendedName>
        <fullName evidence="2">Peroxisomal membrane protein PEX16</fullName>
    </recommendedName>
</protein>
<dbReference type="STRING" id="401625.A0A0P1BN39"/>
<evidence type="ECO:0000313" key="5">
    <source>
        <dbReference type="Proteomes" id="UP000054845"/>
    </source>
</evidence>
<dbReference type="EMBL" id="CCYA01000270">
    <property type="protein sequence ID" value="CEH18302.1"/>
    <property type="molecule type" value="Genomic_DNA"/>
</dbReference>
<feature type="compositionally biased region" description="Low complexity" evidence="3">
    <location>
        <begin position="263"/>
        <end position="280"/>
    </location>
</feature>
<comment type="subcellular location">
    <subcellularLocation>
        <location evidence="2">Peroxisome membrane</location>
    </subcellularLocation>
</comment>
<name>A0A0P1BN39_9BASI</name>
<feature type="region of interest" description="Disordered" evidence="3">
    <location>
        <begin position="75"/>
        <end position="106"/>
    </location>
</feature>
<dbReference type="GO" id="GO:0005778">
    <property type="term" value="C:peroxisomal membrane"/>
    <property type="evidence" value="ECO:0007669"/>
    <property type="project" value="UniProtKB-SubCell"/>
</dbReference>
<evidence type="ECO:0000256" key="1">
    <source>
        <dbReference type="ARBA" id="ARBA00009505"/>
    </source>
</evidence>
<comment type="similarity">
    <text evidence="1 2">Belongs to the peroxin-16 family.</text>
</comment>
<dbReference type="OrthoDB" id="2021143at2759"/>
<accession>A0A0P1BN39</accession>
<keyword evidence="5" id="KW-1185">Reference proteome</keyword>
<reference evidence="4 5" key="1">
    <citation type="submission" date="2014-09" db="EMBL/GenBank/DDBJ databases">
        <authorList>
            <person name="Magalhaes I.L.F."/>
            <person name="Oliveira U."/>
            <person name="Santos F.R."/>
            <person name="Vidigal T.H.D.A."/>
            <person name="Brescovit A.D."/>
            <person name="Santos A.J."/>
        </authorList>
    </citation>
    <scope>NUCLEOTIDE SEQUENCE [LARGE SCALE GENOMIC DNA]</scope>
</reference>
<dbReference type="GO" id="GO:0007031">
    <property type="term" value="P:peroxisome organization"/>
    <property type="evidence" value="ECO:0007669"/>
    <property type="project" value="UniProtKB-KW"/>
</dbReference>
<evidence type="ECO:0000256" key="3">
    <source>
        <dbReference type="SAM" id="MobiDB-lite"/>
    </source>
</evidence>
<feature type="compositionally biased region" description="Low complexity" evidence="3">
    <location>
        <begin position="76"/>
        <end position="100"/>
    </location>
</feature>